<evidence type="ECO:0000256" key="1">
    <source>
        <dbReference type="ARBA" id="ARBA00022833"/>
    </source>
</evidence>
<dbReference type="Proteomes" id="UP001183202">
    <property type="component" value="Unassembled WGS sequence"/>
</dbReference>
<evidence type="ECO:0000313" key="3">
    <source>
        <dbReference type="Proteomes" id="UP001183202"/>
    </source>
</evidence>
<reference evidence="3" key="1">
    <citation type="submission" date="2023-07" db="EMBL/GenBank/DDBJ databases">
        <title>30 novel species of actinomycetes from the DSMZ collection.</title>
        <authorList>
            <person name="Nouioui I."/>
        </authorList>
    </citation>
    <scope>NUCLEOTIDE SEQUENCE [LARGE SCALE GENOMIC DNA]</scope>
    <source>
        <strain evidence="3">DSM 45834</strain>
    </source>
</reference>
<dbReference type="PANTHER" id="PTHR12993:SF28">
    <property type="entry name" value="LMBE FAMILY PROTEIN"/>
    <property type="match status" value="1"/>
</dbReference>
<keyword evidence="1" id="KW-0862">Zinc</keyword>
<evidence type="ECO:0000313" key="2">
    <source>
        <dbReference type="EMBL" id="MDT0348711.1"/>
    </source>
</evidence>
<keyword evidence="3" id="KW-1185">Reference proteome</keyword>
<gene>
    <name evidence="2" type="ORF">RM445_04150</name>
</gene>
<name>A0ABU2N467_9PSEU</name>
<proteinExistence type="predicted"/>
<dbReference type="InterPro" id="IPR024078">
    <property type="entry name" value="LmbE-like_dom_sf"/>
</dbReference>
<protein>
    <submittedName>
        <fullName evidence="2">PIG-L deacetylase family protein</fullName>
    </submittedName>
</protein>
<dbReference type="RefSeq" id="WP_311554642.1">
    <property type="nucleotide sequence ID" value="NZ_JAVREJ010000002.1"/>
</dbReference>
<dbReference type="EMBL" id="JAVREJ010000002">
    <property type="protein sequence ID" value="MDT0348711.1"/>
    <property type="molecule type" value="Genomic_DNA"/>
</dbReference>
<comment type="caution">
    <text evidence="2">The sequence shown here is derived from an EMBL/GenBank/DDBJ whole genome shotgun (WGS) entry which is preliminary data.</text>
</comment>
<dbReference type="SUPFAM" id="SSF102588">
    <property type="entry name" value="LmbE-like"/>
    <property type="match status" value="1"/>
</dbReference>
<dbReference type="PANTHER" id="PTHR12993">
    <property type="entry name" value="N-ACETYLGLUCOSAMINYL-PHOSPHATIDYLINOSITOL DE-N-ACETYLASE-RELATED"/>
    <property type="match status" value="1"/>
</dbReference>
<dbReference type="Gene3D" id="3.40.50.10320">
    <property type="entry name" value="LmbE-like"/>
    <property type="match status" value="1"/>
</dbReference>
<accession>A0ABU2N467</accession>
<sequence>MSTPLRSVRVRTDVTRVLVVTAHPDDVDFGAAGTVATWTADGIEVAYCICTSGDAGGFDATPRDEMGPLREAEQRAAAKEVGVSDVRFLGYSDGRLTPTLGLRRDISREIRRFRPQRVLTQSPEIWWRRLPASHPDHRATGDAAIAAVYPDARNPFAHPELLADEGLEPWAVSELWLMAAPDERIDHVVDITDTVGRKVAALRAHASQTAHLPDLDQRIRSLGGTWAHRFGLTAGRFGEAFQIVSID</sequence>
<dbReference type="InterPro" id="IPR003737">
    <property type="entry name" value="GlcNAc_PI_deacetylase-related"/>
</dbReference>
<organism evidence="2 3">
    <name type="scientific">Pseudonocardia charpentierae</name>
    <dbReference type="NCBI Taxonomy" id="3075545"/>
    <lineage>
        <taxon>Bacteria</taxon>
        <taxon>Bacillati</taxon>
        <taxon>Actinomycetota</taxon>
        <taxon>Actinomycetes</taxon>
        <taxon>Pseudonocardiales</taxon>
        <taxon>Pseudonocardiaceae</taxon>
        <taxon>Pseudonocardia</taxon>
    </lineage>
</organism>
<dbReference type="Pfam" id="PF02585">
    <property type="entry name" value="PIG-L"/>
    <property type="match status" value="1"/>
</dbReference>